<evidence type="ECO:0000256" key="1">
    <source>
        <dbReference type="SAM" id="MobiDB-lite"/>
    </source>
</evidence>
<evidence type="ECO:0000313" key="3">
    <source>
        <dbReference type="EMBL" id="MDT0326954.1"/>
    </source>
</evidence>
<accession>A0ABU2M2T9</accession>
<feature type="region of interest" description="Disordered" evidence="1">
    <location>
        <begin position="75"/>
        <end position="99"/>
    </location>
</feature>
<evidence type="ECO:0000259" key="2">
    <source>
        <dbReference type="Pfam" id="PF13592"/>
    </source>
</evidence>
<proteinExistence type="predicted"/>
<dbReference type="RefSeq" id="WP_311510400.1">
    <property type="nucleotide sequence ID" value="NZ_JAVREP010000001.1"/>
</dbReference>
<dbReference type="Pfam" id="PF13592">
    <property type="entry name" value="HTH_33"/>
    <property type="match status" value="1"/>
</dbReference>
<reference evidence="4" key="1">
    <citation type="submission" date="2023-07" db="EMBL/GenBank/DDBJ databases">
        <title>30 novel species of actinomycetes from the DSMZ collection.</title>
        <authorList>
            <person name="Nouioui I."/>
        </authorList>
    </citation>
    <scope>NUCLEOTIDE SEQUENCE [LARGE SCALE GENOMIC DNA]</scope>
    <source>
        <strain evidence="4">DSM 44743</strain>
    </source>
</reference>
<comment type="caution">
    <text evidence="3">The sequence shown here is derived from an EMBL/GenBank/DDBJ whole genome shotgun (WGS) entry which is preliminary data.</text>
</comment>
<protein>
    <submittedName>
        <fullName evidence="3">Winged helix-turn-helix domain-containing protein</fullName>
    </submittedName>
</protein>
<sequence>MQAALAQGPAAHGWTEDQRWPLARITHLIHALFGVDYISRGVSYLLHRMGWSPQIPAHRAIERDEEVIAQWKAHTRPRIKPPPGGRWPGCVSRTSPGST</sequence>
<dbReference type="EMBL" id="JAVREP010000001">
    <property type="protein sequence ID" value="MDT0326954.1"/>
    <property type="molecule type" value="Genomic_DNA"/>
</dbReference>
<dbReference type="InterPro" id="IPR025959">
    <property type="entry name" value="Winged_HTH_dom"/>
</dbReference>
<name>A0ABU2M2T9_9ACTN</name>
<feature type="domain" description="Winged helix-turn helix" evidence="2">
    <location>
        <begin position="16"/>
        <end position="74"/>
    </location>
</feature>
<gene>
    <name evidence="3" type="ORF">RM479_00840</name>
</gene>
<organism evidence="3 4">
    <name type="scientific">Nocardiopsis lambiniae</name>
    <dbReference type="NCBI Taxonomy" id="3075539"/>
    <lineage>
        <taxon>Bacteria</taxon>
        <taxon>Bacillati</taxon>
        <taxon>Actinomycetota</taxon>
        <taxon>Actinomycetes</taxon>
        <taxon>Streptosporangiales</taxon>
        <taxon>Nocardiopsidaceae</taxon>
        <taxon>Nocardiopsis</taxon>
    </lineage>
</organism>
<evidence type="ECO:0000313" key="4">
    <source>
        <dbReference type="Proteomes" id="UP001183390"/>
    </source>
</evidence>
<keyword evidence="4" id="KW-1185">Reference proteome</keyword>
<dbReference type="Proteomes" id="UP001183390">
    <property type="component" value="Unassembled WGS sequence"/>
</dbReference>